<gene>
    <name evidence="1" type="ORF">GSTENG00037442001</name>
</gene>
<evidence type="ECO:0000313" key="1">
    <source>
        <dbReference type="EMBL" id="CAG14315.1"/>
    </source>
</evidence>
<dbReference type="OrthoDB" id="10553996at2759"/>
<name>Q4RBB8_TETNG</name>
<comment type="caution">
    <text evidence="1">The sequence shown here is derived from an EMBL/GenBank/DDBJ whole genome shotgun (WGS) entry which is preliminary data.</text>
</comment>
<protein>
    <submittedName>
        <fullName evidence="1">(spotted green pufferfish) hypothetical protein</fullName>
    </submittedName>
</protein>
<reference evidence="1" key="2">
    <citation type="submission" date="2004-02" db="EMBL/GenBank/DDBJ databases">
        <authorList>
            <consortium name="Genoscope"/>
            <consortium name="Whitehead Institute Centre for Genome Research"/>
        </authorList>
    </citation>
    <scope>NUCLEOTIDE SEQUENCE</scope>
</reference>
<accession>Q4RBB8</accession>
<feature type="non-terminal residue" evidence="1">
    <location>
        <position position="58"/>
    </location>
</feature>
<feature type="non-terminal residue" evidence="1">
    <location>
        <position position="1"/>
    </location>
</feature>
<dbReference type="AlphaFoldDB" id="Q4RBB8"/>
<proteinExistence type="predicted"/>
<dbReference type="KEGG" id="tng:GSTEN00037442G001"/>
<dbReference type="EMBL" id="CAAE01021741">
    <property type="protein sequence ID" value="CAG14315.1"/>
    <property type="molecule type" value="Genomic_DNA"/>
</dbReference>
<dbReference type="Gene3D" id="3.30.60.30">
    <property type="match status" value="1"/>
</dbReference>
<sequence>ASVQLCVRLGSSPARLLEHCQVGALRCMGRTLTLASHQDCTWPAETSCGDCGPGTLCQ</sequence>
<reference evidence="1" key="1">
    <citation type="journal article" date="2004" name="Nature">
        <title>Genome duplication in the teleost fish Tetraodon nigroviridis reveals the early vertebrate proto-karyotype.</title>
        <authorList>
            <person name="Jaillon O."/>
            <person name="Aury J.-M."/>
            <person name="Brunet F."/>
            <person name="Petit J.-L."/>
            <person name="Stange-Thomann N."/>
            <person name="Mauceli E."/>
            <person name="Bouneau L."/>
            <person name="Fischer C."/>
            <person name="Ozouf-Costaz C."/>
            <person name="Bernot A."/>
            <person name="Nicaud S."/>
            <person name="Jaffe D."/>
            <person name="Fisher S."/>
            <person name="Lutfalla G."/>
            <person name="Dossat C."/>
            <person name="Segurens B."/>
            <person name="Dasilva C."/>
            <person name="Salanoubat M."/>
            <person name="Levy M."/>
            <person name="Boudet N."/>
            <person name="Castellano S."/>
            <person name="Anthouard V."/>
            <person name="Jubin C."/>
            <person name="Castelli V."/>
            <person name="Katinka M."/>
            <person name="Vacherie B."/>
            <person name="Biemont C."/>
            <person name="Skalli Z."/>
            <person name="Cattolico L."/>
            <person name="Poulain J."/>
            <person name="De Berardinis V."/>
            <person name="Cruaud C."/>
            <person name="Duprat S."/>
            <person name="Brottier P."/>
            <person name="Coutanceau J.-P."/>
            <person name="Gouzy J."/>
            <person name="Parra G."/>
            <person name="Lardier G."/>
            <person name="Chapple C."/>
            <person name="McKernan K.J."/>
            <person name="McEwan P."/>
            <person name="Bosak S."/>
            <person name="Kellis M."/>
            <person name="Volff J.-N."/>
            <person name="Guigo R."/>
            <person name="Zody M.C."/>
            <person name="Mesirov J."/>
            <person name="Lindblad-Toh K."/>
            <person name="Birren B."/>
            <person name="Nusbaum C."/>
            <person name="Kahn D."/>
            <person name="Robinson-Rechavi M."/>
            <person name="Laudet V."/>
            <person name="Schachter V."/>
            <person name="Quetier F."/>
            <person name="Saurin W."/>
            <person name="Scarpelli C."/>
            <person name="Wincker P."/>
            <person name="Lander E.S."/>
            <person name="Weissenbach J."/>
            <person name="Roest Crollius H."/>
        </authorList>
    </citation>
    <scope>NUCLEOTIDE SEQUENCE [LARGE SCALE GENOMIC DNA]</scope>
</reference>
<organism evidence="1">
    <name type="scientific">Tetraodon nigroviridis</name>
    <name type="common">Spotted green pufferfish</name>
    <name type="synonym">Chelonodon nigroviridis</name>
    <dbReference type="NCBI Taxonomy" id="99883"/>
    <lineage>
        <taxon>Eukaryota</taxon>
        <taxon>Metazoa</taxon>
        <taxon>Chordata</taxon>
        <taxon>Craniata</taxon>
        <taxon>Vertebrata</taxon>
        <taxon>Euteleostomi</taxon>
        <taxon>Actinopterygii</taxon>
        <taxon>Neopterygii</taxon>
        <taxon>Teleostei</taxon>
        <taxon>Neoteleostei</taxon>
        <taxon>Acanthomorphata</taxon>
        <taxon>Eupercaria</taxon>
        <taxon>Tetraodontiformes</taxon>
        <taxon>Tetradontoidea</taxon>
        <taxon>Tetraodontidae</taxon>
        <taxon>Tetraodon</taxon>
    </lineage>
</organism>